<dbReference type="Gene3D" id="3.40.1440.10">
    <property type="entry name" value="GIY-YIG endonuclease"/>
    <property type="match status" value="1"/>
</dbReference>
<feature type="region of interest" description="Disordered" evidence="2">
    <location>
        <begin position="88"/>
        <end position="114"/>
    </location>
</feature>
<dbReference type="InterPro" id="IPR000305">
    <property type="entry name" value="GIY-YIG_endonuc"/>
</dbReference>
<reference evidence="4 5" key="1">
    <citation type="submission" date="2020-08" db="EMBL/GenBank/DDBJ databases">
        <authorList>
            <person name="Liu C."/>
            <person name="Sun Q."/>
        </authorList>
    </citation>
    <scope>NUCLEOTIDE SEQUENCE [LARGE SCALE GENOMIC DNA]</scope>
    <source>
        <strain evidence="4 5">NSJ-61</strain>
    </source>
</reference>
<gene>
    <name evidence="4" type="ORF">H9Q80_07960</name>
</gene>
<dbReference type="InterPro" id="IPR035901">
    <property type="entry name" value="GIY-YIG_endonuc_sf"/>
</dbReference>
<feature type="compositionally biased region" description="Polar residues" evidence="2">
    <location>
        <begin position="97"/>
        <end position="114"/>
    </location>
</feature>
<dbReference type="EMBL" id="CP060636">
    <property type="protein sequence ID" value="QNM13863.1"/>
    <property type="molecule type" value="Genomic_DNA"/>
</dbReference>
<proteinExistence type="inferred from homology"/>
<dbReference type="Proteomes" id="UP000515856">
    <property type="component" value="Chromosome"/>
</dbReference>
<dbReference type="SUPFAM" id="SSF82771">
    <property type="entry name" value="GIY-YIG endonuclease"/>
    <property type="match status" value="1"/>
</dbReference>
<evidence type="ECO:0000259" key="3">
    <source>
        <dbReference type="PROSITE" id="PS50164"/>
    </source>
</evidence>
<dbReference type="AlphaFoldDB" id="A0A7G9GST1"/>
<dbReference type="KEGG" id="ehn:H9Q80_07960"/>
<organism evidence="4 5">
    <name type="scientific">[Eubacterium] hominis</name>
    <dbReference type="NCBI Taxonomy" id="2764325"/>
    <lineage>
        <taxon>Bacteria</taxon>
        <taxon>Bacillati</taxon>
        <taxon>Bacillota</taxon>
        <taxon>Erysipelotrichia</taxon>
        <taxon>Erysipelotrichales</taxon>
        <taxon>Erysipelotrichaceae</taxon>
        <taxon>Amedibacillus</taxon>
    </lineage>
</organism>
<evidence type="ECO:0000313" key="4">
    <source>
        <dbReference type="EMBL" id="QNM13863.1"/>
    </source>
</evidence>
<dbReference type="Pfam" id="PF01541">
    <property type="entry name" value="GIY-YIG"/>
    <property type="match status" value="1"/>
</dbReference>
<evidence type="ECO:0000256" key="1">
    <source>
        <dbReference type="ARBA" id="ARBA00007435"/>
    </source>
</evidence>
<dbReference type="RefSeq" id="WP_117451379.1">
    <property type="nucleotide sequence ID" value="NZ_CP060636.1"/>
</dbReference>
<protein>
    <submittedName>
        <fullName evidence="4">GIY-YIG nuclease family protein</fullName>
    </submittedName>
</protein>
<feature type="domain" description="GIY-YIG" evidence="3">
    <location>
        <begin position="10"/>
        <end position="85"/>
    </location>
</feature>
<dbReference type="PANTHER" id="PTHR34477">
    <property type="entry name" value="UPF0213 PROTEIN YHBQ"/>
    <property type="match status" value="1"/>
</dbReference>
<name>A0A7G9GST1_9FIRM</name>
<accession>A0A7G9GST1</accession>
<comment type="similarity">
    <text evidence="1">Belongs to the UPF0213 family.</text>
</comment>
<dbReference type="PANTHER" id="PTHR34477:SF1">
    <property type="entry name" value="UPF0213 PROTEIN YHBQ"/>
    <property type="match status" value="1"/>
</dbReference>
<dbReference type="InterPro" id="IPR050190">
    <property type="entry name" value="UPF0213_domain"/>
</dbReference>
<keyword evidence="5" id="KW-1185">Reference proteome</keyword>
<evidence type="ECO:0000256" key="2">
    <source>
        <dbReference type="SAM" id="MobiDB-lite"/>
    </source>
</evidence>
<dbReference type="PROSITE" id="PS50164">
    <property type="entry name" value="GIY_YIG"/>
    <property type="match status" value="1"/>
</dbReference>
<sequence length="114" mass="13503">MLLNELPKADGYYVYLLRCIDETLYCGWTTNLLKRYEKHVNGKGAKYTKAHPPMEVYYYEVCKDATTARKREYEIKQMNRQDKLKLMDRGKEHVTNNEKSISDVTENIIENETT</sequence>
<evidence type="ECO:0000313" key="5">
    <source>
        <dbReference type="Proteomes" id="UP000515856"/>
    </source>
</evidence>
<dbReference type="CDD" id="cd10456">
    <property type="entry name" value="GIY-YIG_UPF0213"/>
    <property type="match status" value="1"/>
</dbReference>